<accession>A0ABY5YAA9</accession>
<dbReference type="Proteomes" id="UP001059209">
    <property type="component" value="Chromosome"/>
</dbReference>
<organism evidence="1 2">
    <name type="scientific">Maribacter litopenaei</name>
    <dbReference type="NCBI Taxonomy" id="2976127"/>
    <lineage>
        <taxon>Bacteria</taxon>
        <taxon>Pseudomonadati</taxon>
        <taxon>Bacteroidota</taxon>
        <taxon>Flavobacteriia</taxon>
        <taxon>Flavobacteriales</taxon>
        <taxon>Flavobacteriaceae</taxon>
        <taxon>Maribacter</taxon>
    </lineage>
</organism>
<dbReference type="Pfam" id="PF11322">
    <property type="entry name" value="DUF3124"/>
    <property type="match status" value="1"/>
</dbReference>
<dbReference type="EMBL" id="CP104205">
    <property type="protein sequence ID" value="UWX55977.1"/>
    <property type="molecule type" value="Genomic_DNA"/>
</dbReference>
<protein>
    <submittedName>
        <fullName evidence="1">DUF3124 domain-containing protein</fullName>
    </submittedName>
</protein>
<dbReference type="InterPro" id="IPR021471">
    <property type="entry name" value="DUF3124"/>
</dbReference>
<reference evidence="1" key="1">
    <citation type="submission" date="2022-09" db="EMBL/GenBank/DDBJ databases">
        <title>Maribacter litopenaei sp. nov., isolated from the intestinal tract of the Pacific White Shrimp, Litopenaeus vannamei.</title>
        <authorList>
            <person name="Kim S.Y."/>
            <person name="Hwang C.Y."/>
        </authorList>
    </citation>
    <scope>NUCLEOTIDE SEQUENCE</scope>
    <source>
        <strain evidence="1">HL-LV01</strain>
    </source>
</reference>
<evidence type="ECO:0000313" key="1">
    <source>
        <dbReference type="EMBL" id="UWX55977.1"/>
    </source>
</evidence>
<keyword evidence="2" id="KW-1185">Reference proteome</keyword>
<name>A0ABY5YAA9_9FLAO</name>
<gene>
    <name evidence="1" type="ORF">NYZ99_06445</name>
</gene>
<sequence>MKSHLANSLILLFLFGFIACNSGKEKSEEPLSKIDWSNKEVNLDQKDSLITGTTYLSVYSQIYSYTEHTSIDLTATVSMRNTDDKRKLYLLKADYFDTEGNKIHSYVNKPIEISELETLEIVIAEFDKKGGTGANFMFDWAIEPQSTSPIFEAVMISTYGQQGLSFTTQGHQIK</sequence>
<dbReference type="RefSeq" id="WP_260574485.1">
    <property type="nucleotide sequence ID" value="NZ_CP104205.1"/>
</dbReference>
<dbReference type="PROSITE" id="PS51257">
    <property type="entry name" value="PROKAR_LIPOPROTEIN"/>
    <property type="match status" value="1"/>
</dbReference>
<evidence type="ECO:0000313" key="2">
    <source>
        <dbReference type="Proteomes" id="UP001059209"/>
    </source>
</evidence>
<proteinExistence type="predicted"/>